<reference evidence="2" key="1">
    <citation type="submission" date="2022-11" db="UniProtKB">
        <authorList>
            <consortium name="WormBaseParasite"/>
        </authorList>
    </citation>
    <scope>IDENTIFICATION</scope>
</reference>
<evidence type="ECO:0000313" key="2">
    <source>
        <dbReference type="WBParaSite" id="PS1159_v2.g4444.t1"/>
    </source>
</evidence>
<protein>
    <submittedName>
        <fullName evidence="2">Uncharacterized protein</fullName>
    </submittedName>
</protein>
<dbReference type="WBParaSite" id="PS1159_v2.g4444.t1">
    <property type="protein sequence ID" value="PS1159_v2.g4444.t1"/>
    <property type="gene ID" value="PS1159_v2.g4444"/>
</dbReference>
<evidence type="ECO:0000313" key="1">
    <source>
        <dbReference type="Proteomes" id="UP000887580"/>
    </source>
</evidence>
<sequence length="387" mass="44509">MDYHIINFYGITNKKVFFVIRDAASSIIKAIKDLKLDSFDCMCHKIQLAVNDGLSINSTCLNLFEKVKKFVRKYRKSGIKRKQLTDLMLLLEMDPLNLIKAMPVRWNSSFLMLKRFLQCKTAIIAAAEADSYFPQFTEKEWAMMELIVQLLALFYKYTIYLQHRNVSIANVLPVYYILCQRLSTPSSFVPAVISTMLSASPNDDESDDTGSIELDHIEEDQSREFESNVTLLNLIAETMLNGLSSRMAQYVEDSKFVVATVLDPRFKFQYFPNNEATTYSSTDAAKARNIFDTFIETLYPSTTLTTNTAPVISIDSSKEIVSEIDMDLENFQKLNPKPVDTTPSPLSDEQKLQNEIFEYLKLPLIPFTTCPYSWWHENEKDFKQLSM</sequence>
<organism evidence="1 2">
    <name type="scientific">Panagrolaimus sp. PS1159</name>
    <dbReference type="NCBI Taxonomy" id="55785"/>
    <lineage>
        <taxon>Eukaryota</taxon>
        <taxon>Metazoa</taxon>
        <taxon>Ecdysozoa</taxon>
        <taxon>Nematoda</taxon>
        <taxon>Chromadorea</taxon>
        <taxon>Rhabditida</taxon>
        <taxon>Tylenchina</taxon>
        <taxon>Panagrolaimomorpha</taxon>
        <taxon>Panagrolaimoidea</taxon>
        <taxon>Panagrolaimidae</taxon>
        <taxon>Panagrolaimus</taxon>
    </lineage>
</organism>
<dbReference type="Proteomes" id="UP000887580">
    <property type="component" value="Unplaced"/>
</dbReference>
<name>A0AC35GEE6_9BILA</name>
<proteinExistence type="predicted"/>
<accession>A0AC35GEE6</accession>